<feature type="compositionally biased region" description="Basic and acidic residues" evidence="1">
    <location>
        <begin position="65"/>
        <end position="74"/>
    </location>
</feature>
<evidence type="ECO:0000313" key="2">
    <source>
        <dbReference type="EMBL" id="CAH1240834.1"/>
    </source>
</evidence>
<feature type="region of interest" description="Disordered" evidence="1">
    <location>
        <begin position="20"/>
        <end position="41"/>
    </location>
</feature>
<keyword evidence="3" id="KW-1185">Reference proteome</keyword>
<dbReference type="Proteomes" id="UP000838412">
    <property type="component" value="Chromosome 11"/>
</dbReference>
<dbReference type="AlphaFoldDB" id="A0A8J9YRV1"/>
<feature type="region of interest" description="Disordered" evidence="1">
    <location>
        <begin position="162"/>
        <end position="210"/>
    </location>
</feature>
<proteinExistence type="predicted"/>
<reference evidence="2" key="1">
    <citation type="submission" date="2022-01" db="EMBL/GenBank/DDBJ databases">
        <authorList>
            <person name="Braso-Vives M."/>
        </authorList>
    </citation>
    <scope>NUCLEOTIDE SEQUENCE</scope>
</reference>
<evidence type="ECO:0000256" key="1">
    <source>
        <dbReference type="SAM" id="MobiDB-lite"/>
    </source>
</evidence>
<name>A0A8J9YRV1_BRALA</name>
<feature type="region of interest" description="Disordered" evidence="1">
    <location>
        <begin position="232"/>
        <end position="252"/>
    </location>
</feature>
<feature type="region of interest" description="Disordered" evidence="1">
    <location>
        <begin position="63"/>
        <end position="85"/>
    </location>
</feature>
<accession>A0A8J9YRV1</accession>
<evidence type="ECO:0000313" key="3">
    <source>
        <dbReference type="Proteomes" id="UP000838412"/>
    </source>
</evidence>
<sequence>MTTLYVLSCIAVKIDEPSTSAAGNYPPVYPPSSEETTEGNDSEVELETAMDLAVYGDGYCSGHRQPSDAHDHPSPSDSPGMTPFHTYRLLTPATVASVMDSATWPPNHTRRKMMLRALHLVGYRVTAMEWSDAVVVGRCREMPKDEERICCGYKWTSSSLDGKAKRGPGVTSTFDGKAKRGPGVTSTFNGKAKRGPGVTSTFDGKAKRGPGVTSTFDGKAKCGPGVTSTFDGKAKRGPGVTSTFNGKAKRGPGVTSTFDGKAKCGPGVTSTFDGKAKCGPGVTSTFNGKANTFNGKAKRGPGVTSTFNGKAKRGPGVTSTFNGKAKRGPGVTSTFDGKAKCGPGVTSTFDGKAKCGPGVTSTFNGKAKCGPGVTSTFDGKAKCGPGVTSTFNGKAKRGPGVTSTFDGKAKCGPGVTSTFNGKARCGPGVTSTFNGKAKCGPGVTSTFDGKAKCGPGVTSTFIGKAKRGSGVAIWEGRVQNGLFRKGRSGWCFFPGNRYNQEPKFDVWGTRLRAKKYLCDLFNEAAAHVSIKGKPLTAKVERWINGQRRAVTHVLTTQGYGAEADSVKTVADWHEASDGRGLSQAQCRAANLQMRNIILILDRWMPWHRQDGDLSKIDMNRRIEGLCGFSREAVIGITTNIESQESSAGPQRHPRVSRTSPSCYDNVFSLLHHKTGGQPCTLKEF</sequence>
<organism evidence="2 3">
    <name type="scientific">Branchiostoma lanceolatum</name>
    <name type="common">Common lancelet</name>
    <name type="synonym">Amphioxus lanceolatum</name>
    <dbReference type="NCBI Taxonomy" id="7740"/>
    <lineage>
        <taxon>Eukaryota</taxon>
        <taxon>Metazoa</taxon>
        <taxon>Chordata</taxon>
        <taxon>Cephalochordata</taxon>
        <taxon>Leptocardii</taxon>
        <taxon>Amphioxiformes</taxon>
        <taxon>Branchiostomatidae</taxon>
        <taxon>Branchiostoma</taxon>
    </lineage>
</organism>
<dbReference type="EMBL" id="OV696696">
    <property type="protein sequence ID" value="CAH1240834.1"/>
    <property type="molecule type" value="Genomic_DNA"/>
</dbReference>
<gene>
    <name evidence="2" type="primary">KLF18</name>
    <name evidence="2" type="ORF">BLAG_LOCUS4651</name>
</gene>
<protein>
    <submittedName>
        <fullName evidence="2">KLF18 protein</fullName>
    </submittedName>
</protein>